<dbReference type="InterPro" id="IPR028994">
    <property type="entry name" value="Integrin_alpha_N"/>
</dbReference>
<dbReference type="AlphaFoldDB" id="A0A386ZQG2"/>
<reference evidence="2 3" key="1">
    <citation type="submission" date="2018-09" db="EMBL/GenBank/DDBJ databases">
        <title>Nocardia yunnanensis sp. nov., an actinomycete isolated from a soil sample.</title>
        <authorList>
            <person name="Zhang J."/>
        </authorList>
    </citation>
    <scope>NUCLEOTIDE SEQUENCE [LARGE SCALE GENOMIC DNA]</scope>
    <source>
        <strain evidence="2 3">CFHS0054</strain>
    </source>
</reference>
<dbReference type="EMBL" id="CP032568">
    <property type="protein sequence ID" value="AYF78959.1"/>
    <property type="molecule type" value="Genomic_DNA"/>
</dbReference>
<dbReference type="RefSeq" id="WP_120744038.1">
    <property type="nucleotide sequence ID" value="NZ_CP032568.1"/>
</dbReference>
<dbReference type="InterPro" id="IPR015202">
    <property type="entry name" value="GO-like_E_set"/>
</dbReference>
<dbReference type="Gene3D" id="2.130.10.80">
    <property type="entry name" value="Galactose oxidase/kelch, beta-propeller"/>
    <property type="match status" value="1"/>
</dbReference>
<dbReference type="InterPro" id="IPR014756">
    <property type="entry name" value="Ig_E-set"/>
</dbReference>
<dbReference type="Proteomes" id="UP000267164">
    <property type="component" value="Chromosome"/>
</dbReference>
<sequence>MAGQFVPIPDWFSTDNQYCGMAVADLAGDGTLDAVVLMVDNPAGQNTGNYRVGHALAADGTVRDWGPWLQVPDWWGWENQGAGLAIADLSGTGRLDLVVFVVDNPPGQNQGYYRIGHGLAPDGTVTGGWTAWQQIPDWYGWENQGADICLTHLDGQWTLVVLTVDNPDGQNSGQFRLAKGFGADGSVAEWTPWVAIPDWWGWENQGAGLAVTDLDGDGRPELVVFTVDHPQNGNTGLYTIGWGLDGTGHCVDGWSRWSHVPDWGFWQNEGVSIALRPGTGAMPQLVVLAIDHPQGGNAGYLRVLDLDTDLATAPTQGAWRILDFGTEINPVHAALLHTGDVLFFAGSGNDPDRLDAHDFRTRVWHYPNPGLSAPATPIDMFCSGQAFLPDGRLLAAGGTGQYDPFFGLRDALLFDPQSLTWETQPDMGYGRWYPTLAALKTGAVVATSGLGTDGFLSETPEQFDPVTRTWSELPVPGPIPTYAHLILLADDRVFYTGGQFGTNNGMHPSIWDTATGKLTEVDGLYNPESRSQSTSVLLPPAQAQRVMLLGGGTVDPHGPGMASADTQIVDLTAATPVYQPGPPMAYARMHVCAVLLPDRTVLAAGGSGMEEMADSVPPHGEIYDPVAGTWTPTAPERVARLYHSVALLTPDGKVITAGSNPLRETEELRIEMFWPPYLFKGARPDSEISSGALEYGATLTLTTAATIRAVNLMHPTSCTHSCDNNQRIIDLPITGKTDSGALTVDMPTNPALAPPGWYLVVVIDTDGIPSVGRWLQLNPATPAPV</sequence>
<name>A0A386ZQG2_9NOCA</name>
<dbReference type="Pfam" id="PF09118">
    <property type="entry name" value="GO-like_E_set"/>
    <property type="match status" value="1"/>
</dbReference>
<dbReference type="InterPro" id="IPR013783">
    <property type="entry name" value="Ig-like_fold"/>
</dbReference>
<dbReference type="Gene3D" id="2.60.40.10">
    <property type="entry name" value="Immunoglobulins"/>
    <property type="match status" value="1"/>
</dbReference>
<dbReference type="KEGG" id="nyu:D7D52_12115"/>
<protein>
    <submittedName>
        <fullName evidence="2">DUF1929 domain-containing protein</fullName>
    </submittedName>
</protein>
<dbReference type="PANTHER" id="PTHR32208">
    <property type="entry name" value="SECRETED PROTEIN-RELATED"/>
    <property type="match status" value="1"/>
</dbReference>
<dbReference type="PANTHER" id="PTHR32208:SF21">
    <property type="entry name" value="LOW QUALITY PROTEIN: ALDEHYDE OXIDASE GLOX-LIKE"/>
    <property type="match status" value="1"/>
</dbReference>
<dbReference type="CDD" id="cd02851">
    <property type="entry name" value="E_set_GO_C"/>
    <property type="match status" value="1"/>
</dbReference>
<dbReference type="InterPro" id="IPR011043">
    <property type="entry name" value="Gal_Oxase/kelch_b-propeller"/>
</dbReference>
<proteinExistence type="predicted"/>
<evidence type="ECO:0000259" key="1">
    <source>
        <dbReference type="Pfam" id="PF09118"/>
    </source>
</evidence>
<gene>
    <name evidence="2" type="ORF">D7D52_12115</name>
</gene>
<keyword evidence="3" id="KW-1185">Reference proteome</keyword>
<dbReference type="GO" id="GO:0005975">
    <property type="term" value="P:carbohydrate metabolic process"/>
    <property type="evidence" value="ECO:0007669"/>
    <property type="project" value="UniProtKB-ARBA"/>
</dbReference>
<feature type="domain" description="Galactose oxidase-like Early set" evidence="1">
    <location>
        <begin position="683"/>
        <end position="776"/>
    </location>
</feature>
<dbReference type="SUPFAM" id="SSF69318">
    <property type="entry name" value="Integrin alpha N-terminal domain"/>
    <property type="match status" value="1"/>
</dbReference>
<evidence type="ECO:0000313" key="2">
    <source>
        <dbReference type="EMBL" id="AYF78959.1"/>
    </source>
</evidence>
<dbReference type="SUPFAM" id="SSF50965">
    <property type="entry name" value="Galactose oxidase, central domain"/>
    <property type="match status" value="1"/>
</dbReference>
<dbReference type="OrthoDB" id="601499at2"/>
<dbReference type="SUPFAM" id="SSF81296">
    <property type="entry name" value="E set domains"/>
    <property type="match status" value="1"/>
</dbReference>
<evidence type="ECO:0000313" key="3">
    <source>
        <dbReference type="Proteomes" id="UP000267164"/>
    </source>
</evidence>
<organism evidence="2 3">
    <name type="scientific">Nocardia yunnanensis</name>
    <dbReference type="NCBI Taxonomy" id="2382165"/>
    <lineage>
        <taxon>Bacteria</taxon>
        <taxon>Bacillati</taxon>
        <taxon>Actinomycetota</taxon>
        <taxon>Actinomycetes</taxon>
        <taxon>Mycobacteriales</taxon>
        <taxon>Nocardiaceae</taxon>
        <taxon>Nocardia</taxon>
    </lineage>
</organism>
<dbReference type="InterPro" id="IPR037293">
    <property type="entry name" value="Gal_Oxidase_central_sf"/>
</dbReference>
<accession>A0A386ZQG2</accession>